<sequence>MAEGAGAATGPTVAEGIWYFSPTGTGRAVAEGLQKRFPNVVLHDLTTPAARSAAPLPAEGDLCTLIVPVYANGAPELVLDWLERVPAGTKRWVFIATYGSVNRGQALEECARAVRGKGTVVGAAALPGPHCYDCIPGIPKAPPSWDWAALEDFYRAVREKEEGIRLKAPGVHIPQRWMAWLCAPPPKEGEGCIHCGRCLAACPTGGEGCIRCGACVRLCPTGGRKLAFRTPFPLWYIRRGMAEEKTGFFQK</sequence>
<dbReference type="PROSITE" id="PS00198">
    <property type="entry name" value="4FE4S_FER_1"/>
    <property type="match status" value="1"/>
</dbReference>
<dbReference type="GO" id="GO:0046872">
    <property type="term" value="F:metal ion binding"/>
    <property type="evidence" value="ECO:0007669"/>
    <property type="project" value="UniProtKB-KW"/>
</dbReference>
<protein>
    <recommendedName>
        <fullName evidence="4">4Fe-4S ferredoxin-type domain-containing protein</fullName>
    </recommendedName>
</protein>
<proteinExistence type="predicted"/>
<dbReference type="GO" id="GO:0051536">
    <property type="term" value="F:iron-sulfur cluster binding"/>
    <property type="evidence" value="ECO:0007669"/>
    <property type="project" value="UniProtKB-KW"/>
</dbReference>
<name>A0A9D1UN37_9FIRM</name>
<dbReference type="InterPro" id="IPR017896">
    <property type="entry name" value="4Fe4S_Fe-S-bd"/>
</dbReference>
<dbReference type="InterPro" id="IPR029039">
    <property type="entry name" value="Flavoprotein-like_sf"/>
</dbReference>
<gene>
    <name evidence="5" type="ORF">H9868_02795</name>
</gene>
<feature type="domain" description="4Fe-4S ferredoxin-type" evidence="4">
    <location>
        <begin position="207"/>
        <end position="229"/>
    </location>
</feature>
<dbReference type="Pfam" id="PF12800">
    <property type="entry name" value="Fer4_4"/>
    <property type="match status" value="2"/>
</dbReference>
<keyword evidence="2" id="KW-0408">Iron</keyword>
<dbReference type="Proteomes" id="UP000824192">
    <property type="component" value="Unassembled WGS sequence"/>
</dbReference>
<evidence type="ECO:0000256" key="3">
    <source>
        <dbReference type="ARBA" id="ARBA00023014"/>
    </source>
</evidence>
<dbReference type="PROSITE" id="PS51379">
    <property type="entry name" value="4FE4S_FER_2"/>
    <property type="match status" value="2"/>
</dbReference>
<dbReference type="AlphaFoldDB" id="A0A9D1UN37"/>
<organism evidence="5 6">
    <name type="scientific">Candidatus Flavonifractor merdipullorum</name>
    <dbReference type="NCBI Taxonomy" id="2838590"/>
    <lineage>
        <taxon>Bacteria</taxon>
        <taxon>Bacillati</taxon>
        <taxon>Bacillota</taxon>
        <taxon>Clostridia</taxon>
        <taxon>Eubacteriales</taxon>
        <taxon>Oscillospiraceae</taxon>
        <taxon>Flavonifractor</taxon>
    </lineage>
</organism>
<reference evidence="5" key="1">
    <citation type="journal article" date="2021" name="PeerJ">
        <title>Extensive microbial diversity within the chicken gut microbiome revealed by metagenomics and culture.</title>
        <authorList>
            <person name="Gilroy R."/>
            <person name="Ravi A."/>
            <person name="Getino M."/>
            <person name="Pursley I."/>
            <person name="Horton D.L."/>
            <person name="Alikhan N.F."/>
            <person name="Baker D."/>
            <person name="Gharbi K."/>
            <person name="Hall N."/>
            <person name="Watson M."/>
            <person name="Adriaenssens E.M."/>
            <person name="Foster-Nyarko E."/>
            <person name="Jarju S."/>
            <person name="Secka A."/>
            <person name="Antonio M."/>
            <person name="Oren A."/>
            <person name="Chaudhuri R.R."/>
            <person name="La Ragione R."/>
            <person name="Hildebrand F."/>
            <person name="Pallen M.J."/>
        </authorList>
    </citation>
    <scope>NUCLEOTIDE SEQUENCE</scope>
    <source>
        <strain evidence="5">ChiGjej6B6-1540</strain>
    </source>
</reference>
<feature type="domain" description="4Fe-4S ferredoxin-type" evidence="4">
    <location>
        <begin position="183"/>
        <end position="205"/>
    </location>
</feature>
<dbReference type="SUPFAM" id="SSF52218">
    <property type="entry name" value="Flavoproteins"/>
    <property type="match status" value="1"/>
</dbReference>
<evidence type="ECO:0000259" key="4">
    <source>
        <dbReference type="PROSITE" id="PS51379"/>
    </source>
</evidence>
<keyword evidence="3" id="KW-0411">Iron-sulfur</keyword>
<dbReference type="SUPFAM" id="SSF54862">
    <property type="entry name" value="4Fe-4S ferredoxins"/>
    <property type="match status" value="1"/>
</dbReference>
<keyword evidence="1" id="KW-0479">Metal-binding</keyword>
<evidence type="ECO:0000256" key="1">
    <source>
        <dbReference type="ARBA" id="ARBA00022723"/>
    </source>
</evidence>
<dbReference type="EMBL" id="DXGA01000062">
    <property type="protein sequence ID" value="HIW93448.1"/>
    <property type="molecule type" value="Genomic_DNA"/>
</dbReference>
<evidence type="ECO:0000313" key="6">
    <source>
        <dbReference type="Proteomes" id="UP000824192"/>
    </source>
</evidence>
<comment type="caution">
    <text evidence="5">The sequence shown here is derived from an EMBL/GenBank/DDBJ whole genome shotgun (WGS) entry which is preliminary data.</text>
</comment>
<evidence type="ECO:0000313" key="5">
    <source>
        <dbReference type="EMBL" id="HIW93448.1"/>
    </source>
</evidence>
<reference evidence="5" key="2">
    <citation type="submission" date="2021-04" db="EMBL/GenBank/DDBJ databases">
        <authorList>
            <person name="Gilroy R."/>
        </authorList>
    </citation>
    <scope>NUCLEOTIDE SEQUENCE</scope>
    <source>
        <strain evidence="5">ChiGjej6B6-1540</strain>
    </source>
</reference>
<accession>A0A9D1UN37</accession>
<dbReference type="InterPro" id="IPR017900">
    <property type="entry name" value="4Fe4S_Fe_S_CS"/>
</dbReference>
<evidence type="ECO:0000256" key="2">
    <source>
        <dbReference type="ARBA" id="ARBA00023004"/>
    </source>
</evidence>